<dbReference type="AlphaFoldDB" id="A0A0F9U3U3"/>
<reference evidence="2" key="1">
    <citation type="journal article" date="2015" name="Nature">
        <title>Complex archaea that bridge the gap between prokaryotes and eukaryotes.</title>
        <authorList>
            <person name="Spang A."/>
            <person name="Saw J.H."/>
            <person name="Jorgensen S.L."/>
            <person name="Zaremba-Niedzwiedzka K."/>
            <person name="Martijn J."/>
            <person name="Lind A.E."/>
            <person name="van Eijk R."/>
            <person name="Schleper C."/>
            <person name="Guy L."/>
            <person name="Ettema T.J."/>
        </authorList>
    </citation>
    <scope>NUCLEOTIDE SEQUENCE</scope>
</reference>
<dbReference type="InterPro" id="IPR023155">
    <property type="entry name" value="Cyt_c-552/4"/>
</dbReference>
<dbReference type="EMBL" id="LAZR01000133">
    <property type="protein sequence ID" value="KKN87905.1"/>
    <property type="molecule type" value="Genomic_DNA"/>
</dbReference>
<organism evidence="2">
    <name type="scientific">marine sediment metagenome</name>
    <dbReference type="NCBI Taxonomy" id="412755"/>
    <lineage>
        <taxon>unclassified sequences</taxon>
        <taxon>metagenomes</taxon>
        <taxon>ecological metagenomes</taxon>
    </lineage>
</organism>
<name>A0A0F9U3U3_9ZZZZ</name>
<evidence type="ECO:0000259" key="1">
    <source>
        <dbReference type="Pfam" id="PF13435"/>
    </source>
</evidence>
<accession>A0A0F9U3U3</accession>
<dbReference type="Gene3D" id="1.10.1130.10">
    <property type="entry name" value="Flavocytochrome C3, Chain A"/>
    <property type="match status" value="1"/>
</dbReference>
<proteinExistence type="predicted"/>
<comment type="caution">
    <text evidence="2">The sequence shown here is derived from an EMBL/GenBank/DDBJ whole genome shotgun (WGS) entry which is preliminary data.</text>
</comment>
<dbReference type="Pfam" id="PF13435">
    <property type="entry name" value="Cytochrome_C554"/>
    <property type="match status" value="1"/>
</dbReference>
<feature type="domain" description="Cytochrome c-552/4" evidence="1">
    <location>
        <begin position="42"/>
        <end position="108"/>
    </location>
</feature>
<protein>
    <recommendedName>
        <fullName evidence="1">Cytochrome c-552/4 domain-containing protein</fullName>
    </recommendedName>
</protein>
<dbReference type="PROSITE" id="PS51257">
    <property type="entry name" value="PROKAR_LIPOPROTEIN"/>
    <property type="match status" value="1"/>
</dbReference>
<dbReference type="InterPro" id="IPR036280">
    <property type="entry name" value="Multihaem_cyt_sf"/>
</dbReference>
<evidence type="ECO:0000313" key="2">
    <source>
        <dbReference type="EMBL" id="KKN87905.1"/>
    </source>
</evidence>
<gene>
    <name evidence="2" type="ORF">LCGC14_0254360</name>
</gene>
<sequence>MRRRRYVVWTVLIVVSCVVGGMLIANAPAGPSADAKYIGTGKCRACHMDEYRVWRTTKHSKNFGDLEGDERSNADCIQCHTTGYGEGGFVSEEETPDLTDTGCEACHGPGSLHAEAAKDAEDAGTEGEWDTKYPPYVKNACVKCHKPHISQKKRVEKLREEG</sequence>
<dbReference type="SUPFAM" id="SSF48695">
    <property type="entry name" value="Multiheme cytochromes"/>
    <property type="match status" value="1"/>
</dbReference>